<evidence type="ECO:0000313" key="3">
    <source>
        <dbReference type="EnsemblMetazoa" id="ISCW010445-PA"/>
    </source>
</evidence>
<proteinExistence type="predicted"/>
<dbReference type="Proteomes" id="UP000001555">
    <property type="component" value="Unassembled WGS sequence"/>
</dbReference>
<dbReference type="EMBL" id="ABJB010455965">
    <property type="status" value="NOT_ANNOTATED_CDS"/>
    <property type="molecule type" value="Genomic_DNA"/>
</dbReference>
<dbReference type="VEuPathDB" id="VectorBase:ISCW010445"/>
<evidence type="ECO:0000256" key="1">
    <source>
        <dbReference type="SAM" id="Phobius"/>
    </source>
</evidence>
<accession>B7Q770</accession>
<sequence length="110" mass="12221">MARAFLMSRNSSRYAHTDMAGEEINMDIPSWNTAHCISHASAAERAATFCLFHVVLLGGLHLTVSTVGSVFFLSGVVFHYHSGVLFRLQSAHTFLTFRFCALPSKLEDTR</sequence>
<feature type="transmembrane region" description="Helical" evidence="1">
    <location>
        <begin position="46"/>
        <end position="64"/>
    </location>
</feature>
<reference evidence="2 4" key="1">
    <citation type="submission" date="2008-03" db="EMBL/GenBank/DDBJ databases">
        <title>Annotation of Ixodes scapularis.</title>
        <authorList>
            <consortium name="Ixodes scapularis Genome Project Consortium"/>
            <person name="Caler E."/>
            <person name="Hannick L.I."/>
            <person name="Bidwell S."/>
            <person name="Joardar V."/>
            <person name="Thiagarajan M."/>
            <person name="Amedeo P."/>
            <person name="Galinsky K.J."/>
            <person name="Schobel S."/>
            <person name="Inman J."/>
            <person name="Hostetler J."/>
            <person name="Miller J."/>
            <person name="Hammond M."/>
            <person name="Megy K."/>
            <person name="Lawson D."/>
            <person name="Kodira C."/>
            <person name="Sutton G."/>
            <person name="Meyer J."/>
            <person name="Hill C.A."/>
            <person name="Birren B."/>
            <person name="Nene V."/>
            <person name="Collins F."/>
            <person name="Alarcon-Chaidez F."/>
            <person name="Wikel S."/>
            <person name="Strausberg R."/>
        </authorList>
    </citation>
    <scope>NUCLEOTIDE SEQUENCE [LARGE SCALE GENOMIC DNA]</scope>
    <source>
        <strain evidence="4">Wikel</strain>
        <strain evidence="2">Wikel colony</strain>
    </source>
</reference>
<organism>
    <name type="scientific">Ixodes scapularis</name>
    <name type="common">Black-legged tick</name>
    <name type="synonym">Deer tick</name>
    <dbReference type="NCBI Taxonomy" id="6945"/>
    <lineage>
        <taxon>Eukaryota</taxon>
        <taxon>Metazoa</taxon>
        <taxon>Ecdysozoa</taxon>
        <taxon>Arthropoda</taxon>
        <taxon>Chelicerata</taxon>
        <taxon>Arachnida</taxon>
        <taxon>Acari</taxon>
        <taxon>Parasitiformes</taxon>
        <taxon>Ixodida</taxon>
        <taxon>Ixodoidea</taxon>
        <taxon>Ixodidae</taxon>
        <taxon>Ixodinae</taxon>
        <taxon>Ixodes</taxon>
    </lineage>
</organism>
<dbReference type="HOGENOM" id="CLU_2173757_0_0_1"/>
<dbReference type="VEuPathDB" id="VectorBase:ISCI010445"/>
<keyword evidence="1" id="KW-0472">Membrane</keyword>
<keyword evidence="4" id="KW-1185">Reference proteome</keyword>
<dbReference type="AlphaFoldDB" id="B7Q770"/>
<evidence type="ECO:0000313" key="2">
    <source>
        <dbReference type="EMBL" id="EEC14692.1"/>
    </source>
</evidence>
<dbReference type="PaxDb" id="6945-B7Q770"/>
<dbReference type="InParanoid" id="B7Q770"/>
<gene>
    <name evidence="2" type="ORF">IscW_ISCW010445</name>
</gene>
<reference evidence="3" key="2">
    <citation type="submission" date="2020-05" db="UniProtKB">
        <authorList>
            <consortium name="EnsemblMetazoa"/>
        </authorList>
    </citation>
    <scope>IDENTIFICATION</scope>
    <source>
        <strain evidence="3">wikel</strain>
    </source>
</reference>
<protein>
    <submittedName>
        <fullName evidence="2 3">Uncharacterized protein</fullName>
    </submittedName>
</protein>
<dbReference type="EnsemblMetazoa" id="ISCW010445-RA">
    <property type="protein sequence ID" value="ISCW010445-PA"/>
    <property type="gene ID" value="ISCW010445"/>
</dbReference>
<dbReference type="EMBL" id="DS872474">
    <property type="protein sequence ID" value="EEC14692.1"/>
    <property type="molecule type" value="Genomic_DNA"/>
</dbReference>
<keyword evidence="1" id="KW-0812">Transmembrane</keyword>
<name>B7Q770_IXOSC</name>
<keyword evidence="1" id="KW-1133">Transmembrane helix</keyword>
<evidence type="ECO:0000313" key="4">
    <source>
        <dbReference type="Proteomes" id="UP000001555"/>
    </source>
</evidence>